<dbReference type="EMBL" id="AXCV01000569">
    <property type="protein sequence ID" value="KGO22274.1"/>
    <property type="molecule type" value="Genomic_DNA"/>
</dbReference>
<comment type="caution">
    <text evidence="4">The sequence shown here is derived from an EMBL/GenBank/DDBJ whole genome shotgun (WGS) entry which is preliminary data.</text>
</comment>
<protein>
    <recommendedName>
        <fullName evidence="3">Peptide chain release factor 3 C-terminal domain-containing protein</fullName>
    </recommendedName>
</protein>
<evidence type="ECO:0000313" key="5">
    <source>
        <dbReference type="Proteomes" id="UP000030023"/>
    </source>
</evidence>
<comment type="subcellular location">
    <subcellularLocation>
        <location evidence="1">Cytoplasm</location>
    </subcellularLocation>
</comment>
<name>A0ABR4XNU1_9LACO</name>
<reference evidence="4 5" key="1">
    <citation type="journal article" date="2014" name="Antonie Van Leeuwenhoek">
        <title>Oenococcus alcoholitolerans sp. nov., a lactic acid bacteria isolated from cachaca and ethanol fermentation processes.</title>
        <authorList>
            <person name="Badotti F."/>
            <person name="Moreira A.P."/>
            <person name="Tonon L.A."/>
            <person name="de Lucena B.T."/>
            <person name="Gomes Fde C."/>
            <person name="Kruger R."/>
            <person name="Thompson C.C."/>
            <person name="de Morais M.A.Jr."/>
            <person name="Rosa C.A."/>
            <person name="Thompson F.L."/>
        </authorList>
    </citation>
    <scope>NUCLEOTIDE SEQUENCE [LARGE SCALE GENOMIC DNA]</scope>
    <source>
        <strain evidence="4 5">UFRJ-M7.2.18</strain>
    </source>
</reference>
<dbReference type="InterPro" id="IPR009000">
    <property type="entry name" value="Transl_B-barrel_sf"/>
</dbReference>
<dbReference type="Gene3D" id="3.40.50.300">
    <property type="entry name" value="P-loop containing nucleotide triphosphate hydrolases"/>
    <property type="match status" value="1"/>
</dbReference>
<dbReference type="Pfam" id="PF16658">
    <property type="entry name" value="RF3_C"/>
    <property type="match status" value="1"/>
</dbReference>
<evidence type="ECO:0000256" key="1">
    <source>
        <dbReference type="ARBA" id="ARBA00004496"/>
    </source>
</evidence>
<evidence type="ECO:0000256" key="2">
    <source>
        <dbReference type="ARBA" id="ARBA00022917"/>
    </source>
</evidence>
<dbReference type="InterPro" id="IPR038467">
    <property type="entry name" value="RF3_dom_3_sf"/>
</dbReference>
<dbReference type="SUPFAM" id="SSF54980">
    <property type="entry name" value="EF-G C-terminal domain-like"/>
    <property type="match status" value="1"/>
</dbReference>
<dbReference type="Gene3D" id="3.30.70.3280">
    <property type="entry name" value="Peptide chain release factor 3, domain III"/>
    <property type="match status" value="1"/>
</dbReference>
<dbReference type="SUPFAM" id="SSF50447">
    <property type="entry name" value="Translation proteins"/>
    <property type="match status" value="1"/>
</dbReference>
<keyword evidence="2" id="KW-0648">Protein biosynthesis</keyword>
<dbReference type="PANTHER" id="PTHR43556:SF2">
    <property type="entry name" value="PEPTIDE CHAIN RELEASE FACTOR RF3"/>
    <property type="match status" value="1"/>
</dbReference>
<evidence type="ECO:0000259" key="3">
    <source>
        <dbReference type="Pfam" id="PF16658"/>
    </source>
</evidence>
<keyword evidence="5" id="KW-1185">Reference proteome</keyword>
<dbReference type="Proteomes" id="UP000030023">
    <property type="component" value="Unassembled WGS sequence"/>
</dbReference>
<evidence type="ECO:0000313" key="4">
    <source>
        <dbReference type="EMBL" id="KGO22274.1"/>
    </source>
</evidence>
<dbReference type="PANTHER" id="PTHR43556">
    <property type="entry name" value="PEPTIDE CHAIN RELEASE FACTOR RF3"/>
    <property type="match status" value="1"/>
</dbReference>
<dbReference type="InterPro" id="IPR027417">
    <property type="entry name" value="P-loop_NTPase"/>
</dbReference>
<sequence>MNNVTQFLADEREQVQNAVAGDIIGLYDTGNFQVGESIYTGKKRVEFEPLPTFTPELFSRVVAKDVMKQKSYHKGINQLVQEGTVQLFQSFHGQEYIIGAVGQLQFEVFQFRMANEYNSQVVFEPMGKKNSTVVRSE</sequence>
<gene>
    <name evidence="4" type="ORF">Q757_09370</name>
</gene>
<feature type="domain" description="Peptide chain release factor 3 C-terminal" evidence="3">
    <location>
        <begin position="47"/>
        <end position="134"/>
    </location>
</feature>
<accession>A0ABR4XNU1</accession>
<organism evidence="4 5">
    <name type="scientific">Oenococcus alcoholitolerans</name>
    <dbReference type="NCBI Taxonomy" id="931074"/>
    <lineage>
        <taxon>Bacteria</taxon>
        <taxon>Bacillati</taxon>
        <taxon>Bacillota</taxon>
        <taxon>Bacilli</taxon>
        <taxon>Lactobacillales</taxon>
        <taxon>Lactobacillaceae</taxon>
        <taxon>Oenococcus</taxon>
    </lineage>
</organism>
<dbReference type="InterPro" id="IPR035647">
    <property type="entry name" value="EFG_III/V"/>
</dbReference>
<dbReference type="InterPro" id="IPR004548">
    <property type="entry name" value="PrfC"/>
</dbReference>
<proteinExistence type="predicted"/>
<dbReference type="InterPro" id="IPR032090">
    <property type="entry name" value="RF3_C"/>
</dbReference>